<dbReference type="Pfam" id="PF03878">
    <property type="entry name" value="YIF1"/>
    <property type="match status" value="1"/>
</dbReference>
<proteinExistence type="inferred from homology"/>
<feature type="transmembrane region" description="Helical" evidence="12">
    <location>
        <begin position="312"/>
        <end position="329"/>
    </location>
</feature>
<dbReference type="EMBL" id="CP031037">
    <property type="protein sequence ID" value="QDZ20444.1"/>
    <property type="molecule type" value="Genomic_DNA"/>
</dbReference>
<feature type="region of interest" description="Disordered" evidence="11">
    <location>
        <begin position="27"/>
        <end position="56"/>
    </location>
</feature>
<evidence type="ECO:0000256" key="8">
    <source>
        <dbReference type="ARBA" id="ARBA00022989"/>
    </source>
</evidence>
<evidence type="ECO:0000256" key="5">
    <source>
        <dbReference type="ARBA" id="ARBA00022692"/>
    </source>
</evidence>
<comment type="similarity">
    <text evidence="3">Belongs to the YIF1 family.</text>
</comment>
<organism evidence="13 14">
    <name type="scientific">Chloropicon primus</name>
    <dbReference type="NCBI Taxonomy" id="1764295"/>
    <lineage>
        <taxon>Eukaryota</taxon>
        <taxon>Viridiplantae</taxon>
        <taxon>Chlorophyta</taxon>
        <taxon>Chloropicophyceae</taxon>
        <taxon>Chloropicales</taxon>
        <taxon>Chloropicaceae</taxon>
        <taxon>Chloropicon</taxon>
    </lineage>
</organism>
<evidence type="ECO:0000256" key="7">
    <source>
        <dbReference type="ARBA" id="ARBA00022927"/>
    </source>
</evidence>
<keyword evidence="9" id="KW-0333">Golgi apparatus</keyword>
<feature type="transmembrane region" description="Helical" evidence="12">
    <location>
        <begin position="167"/>
        <end position="188"/>
    </location>
</feature>
<gene>
    <name evidence="13" type="ORF">A3770_04p29620</name>
</gene>
<feature type="compositionally biased region" description="Gly residues" evidence="11">
    <location>
        <begin position="27"/>
        <end position="45"/>
    </location>
</feature>
<dbReference type="OrthoDB" id="337750at2759"/>
<evidence type="ECO:0000256" key="9">
    <source>
        <dbReference type="ARBA" id="ARBA00023034"/>
    </source>
</evidence>
<dbReference type="GO" id="GO:0000139">
    <property type="term" value="C:Golgi membrane"/>
    <property type="evidence" value="ECO:0007669"/>
    <property type="project" value="UniProtKB-SubCell"/>
</dbReference>
<dbReference type="STRING" id="1764295.A0A5B8MK38"/>
<evidence type="ECO:0000313" key="13">
    <source>
        <dbReference type="EMBL" id="QDZ20444.1"/>
    </source>
</evidence>
<keyword evidence="10 12" id="KW-0472">Membrane</keyword>
<dbReference type="GO" id="GO:0005793">
    <property type="term" value="C:endoplasmic reticulum-Golgi intermediate compartment"/>
    <property type="evidence" value="ECO:0007669"/>
    <property type="project" value="TreeGrafter"/>
</dbReference>
<dbReference type="AlphaFoldDB" id="A0A5B8MK38"/>
<sequence length="332" mass="35849">MDPYAGQGPYAMGGGYGAGGSAHQGGFEGGGGMGGEFSGGLGGPSPAGNPYDSTGVNMNMNANGGQGFAKEAGNILGSSFSPLAKTAVAAYGEKAQQFMQNRMNFFSGPLTKTLQYYFNVNTKYVVNKMRLLLCPFIHKGSWTRIPEQVPGGFHFKPPRHDLNAPDLYIPAMAFNTYCVLSSLIYAYSSASSAVKASGSQFSPEKFGQLVWAGLFIWALEVCLLKTAMYILNSNQPSNIGVPLFDLCAYGGYIFVHVTTQVFVGMFAGHMGYYVALAWGTLCMGVFLVKTFKRILYSQTRQASKQHSKRQSYMLLGIAMAQLPLAYWLGKIQ</sequence>
<keyword evidence="8 12" id="KW-1133">Transmembrane helix</keyword>
<keyword evidence="7" id="KW-0653">Protein transport</keyword>
<evidence type="ECO:0000256" key="10">
    <source>
        <dbReference type="ARBA" id="ARBA00023136"/>
    </source>
</evidence>
<name>A0A5B8MK38_9CHLO</name>
<protein>
    <submittedName>
        <fullName evidence="13">Protein transport protein YIF1</fullName>
    </submittedName>
</protein>
<evidence type="ECO:0000256" key="11">
    <source>
        <dbReference type="SAM" id="MobiDB-lite"/>
    </source>
</evidence>
<dbReference type="Proteomes" id="UP000316726">
    <property type="component" value="Chromosome 4"/>
</dbReference>
<dbReference type="PANTHER" id="PTHR14083:SF0">
    <property type="entry name" value="YIP1D-INTERACTING FACTOR 1, ISOFORM C"/>
    <property type="match status" value="1"/>
</dbReference>
<keyword evidence="5 12" id="KW-0812">Transmembrane</keyword>
<evidence type="ECO:0000256" key="4">
    <source>
        <dbReference type="ARBA" id="ARBA00022448"/>
    </source>
</evidence>
<keyword evidence="14" id="KW-1185">Reference proteome</keyword>
<comment type="subcellular location">
    <subcellularLocation>
        <location evidence="1">Endoplasmic reticulum membrane</location>
        <topology evidence="1">Multi-pass membrane protein</topology>
    </subcellularLocation>
    <subcellularLocation>
        <location evidence="2">Golgi apparatus membrane</location>
        <topology evidence="2">Multi-pass membrane protein</topology>
    </subcellularLocation>
</comment>
<evidence type="ECO:0000256" key="2">
    <source>
        <dbReference type="ARBA" id="ARBA00004653"/>
    </source>
</evidence>
<feature type="transmembrane region" description="Helical" evidence="12">
    <location>
        <begin position="208"/>
        <end position="231"/>
    </location>
</feature>
<dbReference type="GO" id="GO:0030134">
    <property type="term" value="C:COPII-coated ER to Golgi transport vesicle"/>
    <property type="evidence" value="ECO:0007669"/>
    <property type="project" value="TreeGrafter"/>
</dbReference>
<reference evidence="13 14" key="1">
    <citation type="submission" date="2018-07" db="EMBL/GenBank/DDBJ databases">
        <title>The complete nuclear genome of the prasinophyte Chloropicon primus (CCMP1205).</title>
        <authorList>
            <person name="Pombert J.-F."/>
            <person name="Otis C."/>
            <person name="Turmel M."/>
            <person name="Lemieux C."/>
        </authorList>
    </citation>
    <scope>NUCLEOTIDE SEQUENCE [LARGE SCALE GENOMIC DNA]</scope>
    <source>
        <strain evidence="13 14">CCMP1205</strain>
    </source>
</reference>
<keyword evidence="4" id="KW-0813">Transport</keyword>
<evidence type="ECO:0000256" key="3">
    <source>
        <dbReference type="ARBA" id="ARBA00009727"/>
    </source>
</evidence>
<accession>A0A5B8MK38</accession>
<feature type="transmembrane region" description="Helical" evidence="12">
    <location>
        <begin position="272"/>
        <end position="291"/>
    </location>
</feature>
<dbReference type="PANTHER" id="PTHR14083">
    <property type="entry name" value="YIP1 INTERACTING FACTOR HOMOLOG YIF1 PROTEIN"/>
    <property type="match status" value="1"/>
</dbReference>
<dbReference type="GO" id="GO:0015031">
    <property type="term" value="P:protein transport"/>
    <property type="evidence" value="ECO:0007669"/>
    <property type="project" value="UniProtKB-KW"/>
</dbReference>
<dbReference type="InterPro" id="IPR005578">
    <property type="entry name" value="Yif1_fam"/>
</dbReference>
<dbReference type="GO" id="GO:0005789">
    <property type="term" value="C:endoplasmic reticulum membrane"/>
    <property type="evidence" value="ECO:0007669"/>
    <property type="project" value="UniProtKB-SubCell"/>
</dbReference>
<evidence type="ECO:0000256" key="6">
    <source>
        <dbReference type="ARBA" id="ARBA00022824"/>
    </source>
</evidence>
<keyword evidence="6" id="KW-0256">Endoplasmic reticulum</keyword>
<evidence type="ECO:0000256" key="1">
    <source>
        <dbReference type="ARBA" id="ARBA00004477"/>
    </source>
</evidence>
<evidence type="ECO:0000256" key="12">
    <source>
        <dbReference type="SAM" id="Phobius"/>
    </source>
</evidence>
<dbReference type="GO" id="GO:0006888">
    <property type="term" value="P:endoplasmic reticulum to Golgi vesicle-mediated transport"/>
    <property type="evidence" value="ECO:0007669"/>
    <property type="project" value="InterPro"/>
</dbReference>
<feature type="transmembrane region" description="Helical" evidence="12">
    <location>
        <begin position="243"/>
        <end position="266"/>
    </location>
</feature>
<evidence type="ECO:0000313" key="14">
    <source>
        <dbReference type="Proteomes" id="UP000316726"/>
    </source>
</evidence>